<gene>
    <name evidence="1" type="ORF">SVTN_40230</name>
</gene>
<accession>A0A0B5ILA2</accession>
<dbReference type="Pfam" id="PF19817">
    <property type="entry name" value="DUF6300"/>
    <property type="match status" value="1"/>
</dbReference>
<dbReference type="KEGG" id="svt:SVTN_40230"/>
<reference evidence="1 2" key="1">
    <citation type="submission" date="2014-12" db="EMBL/GenBank/DDBJ databases">
        <title>Complete genome sequence of Streptomyces vietnamensis strain GIMV4.0001, a genetic manipulable producer of the benzoisochromanequinone antibiotic granaticin.</title>
        <authorList>
            <person name="Deng M.R."/>
            <person name="Guo J."/>
            <person name="Ma L.Y."/>
            <person name="Feng G.D."/>
            <person name="Mo C.Y."/>
            <person name="Zhu H.H."/>
        </authorList>
    </citation>
    <scope>NUCLEOTIDE SEQUENCE [LARGE SCALE GENOMIC DNA]</scope>
    <source>
        <strain evidence="2">GIMV4.0001</strain>
        <plasmid evidence="1 2">pSVL1</plasmid>
    </source>
</reference>
<protein>
    <submittedName>
        <fullName evidence="1">Uncharacterized protein</fullName>
    </submittedName>
</protein>
<proteinExistence type="predicted"/>
<organism evidence="1 2">
    <name type="scientific">Streptomyces vietnamensis</name>
    <dbReference type="NCBI Taxonomy" id="362257"/>
    <lineage>
        <taxon>Bacteria</taxon>
        <taxon>Bacillati</taxon>
        <taxon>Actinomycetota</taxon>
        <taxon>Actinomycetes</taxon>
        <taxon>Kitasatosporales</taxon>
        <taxon>Streptomycetaceae</taxon>
        <taxon>Streptomyces</taxon>
    </lineage>
</organism>
<keyword evidence="1" id="KW-0614">Plasmid</keyword>
<dbReference type="HOGENOM" id="CLU_168333_0_0_11"/>
<dbReference type="AlphaFoldDB" id="A0A0B5ILA2"/>
<dbReference type="InterPro" id="IPR046267">
    <property type="entry name" value="DUF6300"/>
</dbReference>
<name>A0A0B5ILA2_9ACTN</name>
<evidence type="ECO:0000313" key="2">
    <source>
        <dbReference type="Proteomes" id="UP000031774"/>
    </source>
</evidence>
<dbReference type="Proteomes" id="UP000031774">
    <property type="component" value="Plasmid pSVL1"/>
</dbReference>
<geneLocation type="plasmid" evidence="1 2">
    <name>pSVL1</name>
</geneLocation>
<evidence type="ECO:0000313" key="1">
    <source>
        <dbReference type="EMBL" id="AJF70413.1"/>
    </source>
</evidence>
<sequence length="133" mass="14368">MGGCGVSEEEIVLSLNDPPACAQCGGLTLLKAEFPHTWKNATEQDVTGVRAVALCPECDRGEPSADALLALFTVDGQLSEQNLTVFTDLMAAWLDVVRHKSVDMERLDAEHKAWLRGELDNDEADGLDGDAVR</sequence>
<keyword evidence="2" id="KW-1185">Reference proteome</keyword>
<dbReference type="EMBL" id="CP010408">
    <property type="protein sequence ID" value="AJF70413.1"/>
    <property type="molecule type" value="Genomic_DNA"/>
</dbReference>